<dbReference type="EMBL" id="MU274915">
    <property type="protein sequence ID" value="KAI0088045.1"/>
    <property type="molecule type" value="Genomic_DNA"/>
</dbReference>
<accession>A0ACB8U221</accession>
<name>A0ACB8U221_9APHY</name>
<gene>
    <name evidence="1" type="ORF">BDY19DRAFT_951661</name>
</gene>
<protein>
    <submittedName>
        <fullName evidence="1">Uncharacterized protein</fullName>
    </submittedName>
</protein>
<comment type="caution">
    <text evidence="1">The sequence shown here is derived from an EMBL/GenBank/DDBJ whole genome shotgun (WGS) entry which is preliminary data.</text>
</comment>
<evidence type="ECO:0000313" key="2">
    <source>
        <dbReference type="Proteomes" id="UP001055072"/>
    </source>
</evidence>
<dbReference type="Proteomes" id="UP001055072">
    <property type="component" value="Unassembled WGS sequence"/>
</dbReference>
<proteinExistence type="predicted"/>
<evidence type="ECO:0000313" key="1">
    <source>
        <dbReference type="EMBL" id="KAI0088045.1"/>
    </source>
</evidence>
<organism evidence="1 2">
    <name type="scientific">Irpex rosettiformis</name>
    <dbReference type="NCBI Taxonomy" id="378272"/>
    <lineage>
        <taxon>Eukaryota</taxon>
        <taxon>Fungi</taxon>
        <taxon>Dikarya</taxon>
        <taxon>Basidiomycota</taxon>
        <taxon>Agaricomycotina</taxon>
        <taxon>Agaricomycetes</taxon>
        <taxon>Polyporales</taxon>
        <taxon>Irpicaceae</taxon>
        <taxon>Irpex</taxon>
    </lineage>
</organism>
<keyword evidence="2" id="KW-1185">Reference proteome</keyword>
<sequence length="186" mass="20417">MPPTPATSSNFASESEREASLHGHRALTPLIAGTISGGLVGVAWIIGFIIYFYKRHRRELRARRLGYRSHREMLDPPKKEETFIIPPDPAIVEGECEPGARLYEDPTLQGNEDPLHARTEAIAQTEHSNSGSGLSTTKQDGDRLEAIPVIRHPNSAPSSLALLTPPTELRSSNSYQRISSESEGHS</sequence>
<reference evidence="1" key="1">
    <citation type="journal article" date="2021" name="Environ. Microbiol.">
        <title>Gene family expansions and transcriptome signatures uncover fungal adaptations to wood decay.</title>
        <authorList>
            <person name="Hage H."/>
            <person name="Miyauchi S."/>
            <person name="Viragh M."/>
            <person name="Drula E."/>
            <person name="Min B."/>
            <person name="Chaduli D."/>
            <person name="Navarro D."/>
            <person name="Favel A."/>
            <person name="Norest M."/>
            <person name="Lesage-Meessen L."/>
            <person name="Balint B."/>
            <person name="Merenyi Z."/>
            <person name="de Eugenio L."/>
            <person name="Morin E."/>
            <person name="Martinez A.T."/>
            <person name="Baldrian P."/>
            <person name="Stursova M."/>
            <person name="Martinez M.J."/>
            <person name="Novotny C."/>
            <person name="Magnuson J.K."/>
            <person name="Spatafora J.W."/>
            <person name="Maurice S."/>
            <person name="Pangilinan J."/>
            <person name="Andreopoulos W."/>
            <person name="LaButti K."/>
            <person name="Hundley H."/>
            <person name="Na H."/>
            <person name="Kuo A."/>
            <person name="Barry K."/>
            <person name="Lipzen A."/>
            <person name="Henrissat B."/>
            <person name="Riley R."/>
            <person name="Ahrendt S."/>
            <person name="Nagy L.G."/>
            <person name="Grigoriev I.V."/>
            <person name="Martin F."/>
            <person name="Rosso M.N."/>
        </authorList>
    </citation>
    <scope>NUCLEOTIDE SEQUENCE</scope>
    <source>
        <strain evidence="1">CBS 384.51</strain>
    </source>
</reference>